<reference evidence="1" key="1">
    <citation type="submission" date="2022-01" db="EMBL/GenBank/DDBJ databases">
        <title>Novel bile acid biosynthetic pathways are enriched in the microbiome of centenarians.</title>
        <authorList>
            <person name="Sato Y."/>
            <person name="Atarashi K."/>
            <person name="Plichta R.D."/>
            <person name="Arai Y."/>
            <person name="Sasajima S."/>
            <person name="Kearney M.S."/>
            <person name="Suda W."/>
            <person name="Takeshita K."/>
            <person name="Sasaki T."/>
            <person name="Okamoto S."/>
            <person name="Skelly N.A."/>
            <person name="Okamura Y."/>
            <person name="Vlamakis H."/>
            <person name="Li Y."/>
            <person name="Tanoue T."/>
            <person name="Takei H."/>
            <person name="Nittono H."/>
            <person name="Narushima S."/>
            <person name="Irie J."/>
            <person name="Itoh H."/>
            <person name="Moriya K."/>
            <person name="Sugiura Y."/>
            <person name="Suematsu M."/>
            <person name="Moritoki N."/>
            <person name="Shibata S."/>
            <person name="Littman R.D."/>
            <person name="Fischbach A.M."/>
            <person name="Uwamino Y."/>
            <person name="Inoue T."/>
            <person name="Honda A."/>
            <person name="Hattori M."/>
            <person name="Murai T."/>
            <person name="Xavier J.R."/>
            <person name="Hirose N."/>
            <person name="Honda K."/>
        </authorList>
    </citation>
    <scope>NUCLEOTIDE SEQUENCE</scope>
    <source>
        <strain evidence="1">CE91-St3</strain>
    </source>
</reference>
<accession>A0AA37K4S8</accession>
<protein>
    <recommendedName>
        <fullName evidence="3">Peptidase</fullName>
    </recommendedName>
</protein>
<evidence type="ECO:0000313" key="2">
    <source>
        <dbReference type="Proteomes" id="UP001055114"/>
    </source>
</evidence>
<dbReference type="Proteomes" id="UP001055114">
    <property type="component" value="Unassembled WGS sequence"/>
</dbReference>
<organism evidence="1 2">
    <name type="scientific">Parabacteroides merdae</name>
    <dbReference type="NCBI Taxonomy" id="46503"/>
    <lineage>
        <taxon>Bacteria</taxon>
        <taxon>Pseudomonadati</taxon>
        <taxon>Bacteroidota</taxon>
        <taxon>Bacteroidia</taxon>
        <taxon>Bacteroidales</taxon>
        <taxon>Tannerellaceae</taxon>
        <taxon>Parabacteroides</taxon>
    </lineage>
</organism>
<name>A0AA37K4S8_9BACT</name>
<gene>
    <name evidence="1" type="ORF">CE91St3_00720</name>
</gene>
<dbReference type="AlphaFoldDB" id="A0AA37K4S8"/>
<evidence type="ECO:0008006" key="3">
    <source>
        <dbReference type="Google" id="ProtNLM"/>
    </source>
</evidence>
<dbReference type="EMBL" id="BQNZ01000001">
    <property type="protein sequence ID" value="GKH70209.1"/>
    <property type="molecule type" value="Genomic_DNA"/>
</dbReference>
<comment type="caution">
    <text evidence="1">The sequence shown here is derived from an EMBL/GenBank/DDBJ whole genome shotgun (WGS) entry which is preliminary data.</text>
</comment>
<proteinExistence type="predicted"/>
<sequence>MPVCLQRINENEMGKRIVISDESVNCYGTWISTAGMDISQYEKNPVLLWMHWRGVIIGCIKDIKKEDGRVTGEPYFDEVREESKQAKAQWEKGTLRMASANVDVLEYSDAPELVKPGQYRATVTKSKLTEVSMVDIGGNDNALPLILNVQGKELKLAAGEESESLPLLINNTQKTDEKMDFKAIALKLGLPETATENEILSTIEVLSGYKTANEQLRKEKEEMQLAGITSAVEAAITERRITAEKKDHFIALGKQVGLESLKLTFEAMNPAQKPTDIIHPTGGSSATSEYKKLSDVPADKMTELRANDKATYMKLYKAEYGVDCPNY</sequence>
<evidence type="ECO:0000313" key="1">
    <source>
        <dbReference type="EMBL" id="GKH70209.1"/>
    </source>
</evidence>